<comment type="catalytic activity">
    <reaction evidence="1">
        <text>ATP + protein L-histidine = ADP + protein N-phospho-L-histidine.</text>
        <dbReference type="EC" id="2.7.13.3"/>
    </reaction>
</comment>
<dbReference type="Gene3D" id="1.10.287.130">
    <property type="match status" value="1"/>
</dbReference>
<dbReference type="SMART" id="SM00388">
    <property type="entry name" value="HisKA"/>
    <property type="match status" value="1"/>
</dbReference>
<feature type="transmembrane region" description="Helical" evidence="9">
    <location>
        <begin position="194"/>
        <end position="217"/>
    </location>
</feature>
<dbReference type="PRINTS" id="PR00344">
    <property type="entry name" value="BCTRLSENSOR"/>
</dbReference>
<sequence>MKLLLSLYFFVLATIQLGLFIGVYHYYRSQITVRPSPYWMGSLIVSVFALTTFGAGIITLEDVSKPEFNFTVANTLFYIAAILQLLFCRSLNKPVSKRVQYVFLLSALIFGLVFEWMRIHSTFESRTSLICLVTGFFFILQIVQLRIKRATAPSKQLIYLQYATSAELFFAIGRLSLVLASGLTIREVEQIPQLLILLTITQIVMNTLAYIAIGAYWSERIARSNVQSQIENEEIKSLLMERENLISNLLKANKTAATGALSASIAHELNQPLGASQLNIQFLQKKLLEGNLTVEQNQEILAALLADNQRAASIIQSLRSIFSSGKIGLRSVEIGGLIESVLEITTPEIQAKNIQVVLKLSSTALVNANQSEMEQVFLNLMNNAIQALVASNKVPRILQIESHDFPGGLELRVTDNGLGIPAEIRLHLFELLAGSDKKSSMGLGLWLCRHIVRRHGGRIDYQDAPGGGAQFIVFLPKASL</sequence>
<keyword evidence="7" id="KW-0067">ATP-binding</keyword>
<accession>A0A6M9PEA5</accession>
<dbReference type="InterPro" id="IPR003661">
    <property type="entry name" value="HisK_dim/P_dom"/>
</dbReference>
<dbReference type="AlphaFoldDB" id="A0A6M9PEA5"/>
<dbReference type="Pfam" id="PF02518">
    <property type="entry name" value="HATPase_c"/>
    <property type="match status" value="1"/>
</dbReference>
<dbReference type="InterPro" id="IPR003594">
    <property type="entry name" value="HATPase_dom"/>
</dbReference>
<dbReference type="GO" id="GO:0000155">
    <property type="term" value="F:phosphorelay sensor kinase activity"/>
    <property type="evidence" value="ECO:0007669"/>
    <property type="project" value="InterPro"/>
</dbReference>
<evidence type="ECO:0000256" key="9">
    <source>
        <dbReference type="SAM" id="Phobius"/>
    </source>
</evidence>
<evidence type="ECO:0000256" key="1">
    <source>
        <dbReference type="ARBA" id="ARBA00000085"/>
    </source>
</evidence>
<dbReference type="PROSITE" id="PS50109">
    <property type="entry name" value="HIS_KIN"/>
    <property type="match status" value="1"/>
</dbReference>
<gene>
    <name evidence="11" type="ORF">DN92_04400</name>
</gene>
<protein>
    <recommendedName>
        <fullName evidence="2">histidine kinase</fullName>
        <ecNumber evidence="2">2.7.13.3</ecNumber>
    </recommendedName>
</protein>
<feature type="transmembrane region" description="Helical" evidence="9">
    <location>
        <begin position="67"/>
        <end position="87"/>
    </location>
</feature>
<proteinExistence type="predicted"/>
<reference evidence="11 12" key="1">
    <citation type="submission" date="2018-04" db="EMBL/GenBank/DDBJ databases">
        <title>Polynucleobacter sp. UK-Long2-W17 genome.</title>
        <authorList>
            <person name="Hahn M.W."/>
        </authorList>
    </citation>
    <scope>NUCLEOTIDE SEQUENCE [LARGE SCALE GENOMIC DNA]</scope>
    <source>
        <strain evidence="11 12">UK-Long2-W17</strain>
    </source>
</reference>
<feature type="transmembrane region" description="Helical" evidence="9">
    <location>
        <begin position="159"/>
        <end position="182"/>
    </location>
</feature>
<evidence type="ECO:0000313" key="11">
    <source>
        <dbReference type="EMBL" id="QKM60344.1"/>
    </source>
</evidence>
<feature type="transmembrane region" description="Helical" evidence="9">
    <location>
        <begin position="39"/>
        <end position="60"/>
    </location>
</feature>
<evidence type="ECO:0000256" key="8">
    <source>
        <dbReference type="ARBA" id="ARBA00023012"/>
    </source>
</evidence>
<evidence type="ECO:0000259" key="10">
    <source>
        <dbReference type="PROSITE" id="PS50109"/>
    </source>
</evidence>
<feature type="domain" description="Histidine kinase" evidence="10">
    <location>
        <begin position="264"/>
        <end position="479"/>
    </location>
</feature>
<dbReference type="InterPro" id="IPR005467">
    <property type="entry name" value="His_kinase_dom"/>
</dbReference>
<keyword evidence="6 11" id="KW-0418">Kinase</keyword>
<dbReference type="PANTHER" id="PTHR43065">
    <property type="entry name" value="SENSOR HISTIDINE KINASE"/>
    <property type="match status" value="1"/>
</dbReference>
<keyword evidence="9" id="KW-1133">Transmembrane helix</keyword>
<dbReference type="CDD" id="cd00075">
    <property type="entry name" value="HATPase"/>
    <property type="match status" value="1"/>
</dbReference>
<dbReference type="InterPro" id="IPR036097">
    <property type="entry name" value="HisK_dim/P_sf"/>
</dbReference>
<organism evidence="11 12">
    <name type="scientific">Polynucleobacter arcticus</name>
    <dbReference type="NCBI Taxonomy" id="1743165"/>
    <lineage>
        <taxon>Bacteria</taxon>
        <taxon>Pseudomonadati</taxon>
        <taxon>Pseudomonadota</taxon>
        <taxon>Betaproteobacteria</taxon>
        <taxon>Burkholderiales</taxon>
        <taxon>Burkholderiaceae</taxon>
        <taxon>Polynucleobacter</taxon>
    </lineage>
</organism>
<dbReference type="PANTHER" id="PTHR43065:SF10">
    <property type="entry name" value="PEROXIDE STRESS-ACTIVATED HISTIDINE KINASE MAK3"/>
    <property type="match status" value="1"/>
</dbReference>
<keyword evidence="12" id="KW-1185">Reference proteome</keyword>
<keyword evidence="8" id="KW-0902">Two-component regulatory system</keyword>
<feature type="transmembrane region" description="Helical" evidence="9">
    <location>
        <begin position="129"/>
        <end position="147"/>
    </location>
</feature>
<dbReference type="Pfam" id="PF00512">
    <property type="entry name" value="HisKA"/>
    <property type="match status" value="1"/>
</dbReference>
<dbReference type="SMART" id="SM00387">
    <property type="entry name" value="HATPase_c"/>
    <property type="match status" value="1"/>
</dbReference>
<feature type="transmembrane region" description="Helical" evidence="9">
    <location>
        <begin position="7"/>
        <end position="27"/>
    </location>
</feature>
<dbReference type="InterPro" id="IPR004358">
    <property type="entry name" value="Sig_transdc_His_kin-like_C"/>
</dbReference>
<dbReference type="Gene3D" id="3.30.565.10">
    <property type="entry name" value="Histidine kinase-like ATPase, C-terminal domain"/>
    <property type="match status" value="1"/>
</dbReference>
<keyword evidence="9" id="KW-0472">Membrane</keyword>
<keyword evidence="3" id="KW-0597">Phosphoprotein</keyword>
<name>A0A6M9PEA5_9BURK</name>
<dbReference type="Proteomes" id="UP000501090">
    <property type="component" value="Chromosome"/>
</dbReference>
<dbReference type="RefSeq" id="WP_173960110.1">
    <property type="nucleotide sequence ID" value="NZ_CBCSCC010000002.1"/>
</dbReference>
<dbReference type="SUPFAM" id="SSF47384">
    <property type="entry name" value="Homodimeric domain of signal transducing histidine kinase"/>
    <property type="match status" value="1"/>
</dbReference>
<dbReference type="CDD" id="cd00082">
    <property type="entry name" value="HisKA"/>
    <property type="match status" value="1"/>
</dbReference>
<dbReference type="EMBL" id="CP028940">
    <property type="protein sequence ID" value="QKM60344.1"/>
    <property type="molecule type" value="Genomic_DNA"/>
</dbReference>
<evidence type="ECO:0000256" key="4">
    <source>
        <dbReference type="ARBA" id="ARBA00022679"/>
    </source>
</evidence>
<dbReference type="SUPFAM" id="SSF55874">
    <property type="entry name" value="ATPase domain of HSP90 chaperone/DNA topoisomerase II/histidine kinase"/>
    <property type="match status" value="1"/>
</dbReference>
<evidence type="ECO:0000256" key="6">
    <source>
        <dbReference type="ARBA" id="ARBA00022777"/>
    </source>
</evidence>
<dbReference type="GO" id="GO:0005524">
    <property type="term" value="F:ATP binding"/>
    <property type="evidence" value="ECO:0007669"/>
    <property type="project" value="UniProtKB-KW"/>
</dbReference>
<evidence type="ECO:0000256" key="7">
    <source>
        <dbReference type="ARBA" id="ARBA00022840"/>
    </source>
</evidence>
<keyword evidence="4" id="KW-0808">Transferase</keyword>
<keyword evidence="5" id="KW-0547">Nucleotide-binding</keyword>
<evidence type="ECO:0000313" key="12">
    <source>
        <dbReference type="Proteomes" id="UP000501090"/>
    </source>
</evidence>
<keyword evidence="9" id="KW-0812">Transmembrane</keyword>
<dbReference type="KEGG" id="pard:DN92_04400"/>
<evidence type="ECO:0000256" key="2">
    <source>
        <dbReference type="ARBA" id="ARBA00012438"/>
    </source>
</evidence>
<dbReference type="InterPro" id="IPR036890">
    <property type="entry name" value="HATPase_C_sf"/>
</dbReference>
<evidence type="ECO:0000256" key="5">
    <source>
        <dbReference type="ARBA" id="ARBA00022741"/>
    </source>
</evidence>
<feature type="transmembrane region" description="Helical" evidence="9">
    <location>
        <begin position="99"/>
        <end position="117"/>
    </location>
</feature>
<evidence type="ECO:0000256" key="3">
    <source>
        <dbReference type="ARBA" id="ARBA00022553"/>
    </source>
</evidence>
<dbReference type="EC" id="2.7.13.3" evidence="2"/>